<feature type="domain" description="HTH asnC-type" evidence="4">
    <location>
        <begin position="5"/>
        <end position="66"/>
    </location>
</feature>
<dbReference type="CDD" id="cd00090">
    <property type="entry name" value="HTH_ARSR"/>
    <property type="match status" value="1"/>
</dbReference>
<dbReference type="GO" id="GO:0005829">
    <property type="term" value="C:cytosol"/>
    <property type="evidence" value="ECO:0007669"/>
    <property type="project" value="TreeGrafter"/>
</dbReference>
<name>A0A853FY48_9BURK</name>
<dbReference type="InterPro" id="IPR036388">
    <property type="entry name" value="WH-like_DNA-bd_sf"/>
</dbReference>
<gene>
    <name evidence="5" type="ORF">H0A72_09470</name>
</gene>
<dbReference type="Pfam" id="PF13412">
    <property type="entry name" value="HTH_24"/>
    <property type="match status" value="1"/>
</dbReference>
<dbReference type="RefSeq" id="WP_180154824.1">
    <property type="nucleotide sequence ID" value="NZ_JACCEM010000004.1"/>
</dbReference>
<dbReference type="InterPro" id="IPR000485">
    <property type="entry name" value="AsnC-type_HTH_dom"/>
</dbReference>
<dbReference type="Gene3D" id="1.10.10.10">
    <property type="entry name" value="Winged helix-like DNA-binding domain superfamily/Winged helix DNA-binding domain"/>
    <property type="match status" value="1"/>
</dbReference>
<organism evidence="5 6">
    <name type="scientific">Parapusillimonas granuli</name>
    <dbReference type="NCBI Taxonomy" id="380911"/>
    <lineage>
        <taxon>Bacteria</taxon>
        <taxon>Pseudomonadati</taxon>
        <taxon>Pseudomonadota</taxon>
        <taxon>Betaproteobacteria</taxon>
        <taxon>Burkholderiales</taxon>
        <taxon>Alcaligenaceae</taxon>
        <taxon>Parapusillimonas</taxon>
    </lineage>
</organism>
<dbReference type="InterPro" id="IPR011008">
    <property type="entry name" value="Dimeric_a/b-barrel"/>
</dbReference>
<keyword evidence="6" id="KW-1185">Reference proteome</keyword>
<dbReference type="Gene3D" id="3.30.70.920">
    <property type="match status" value="1"/>
</dbReference>
<dbReference type="SUPFAM" id="SSF54909">
    <property type="entry name" value="Dimeric alpha+beta barrel"/>
    <property type="match status" value="1"/>
</dbReference>
<dbReference type="InterPro" id="IPR036390">
    <property type="entry name" value="WH_DNA-bd_sf"/>
</dbReference>
<dbReference type="PROSITE" id="PS50956">
    <property type="entry name" value="HTH_ASNC_2"/>
    <property type="match status" value="1"/>
</dbReference>
<accession>A0A853FY48</accession>
<keyword evidence="1" id="KW-0805">Transcription regulation</keyword>
<evidence type="ECO:0000259" key="4">
    <source>
        <dbReference type="PROSITE" id="PS50956"/>
    </source>
</evidence>
<dbReference type="GO" id="GO:0043200">
    <property type="term" value="P:response to amino acid"/>
    <property type="evidence" value="ECO:0007669"/>
    <property type="project" value="TreeGrafter"/>
</dbReference>
<reference evidence="5 6" key="1">
    <citation type="submission" date="2020-07" db="EMBL/GenBank/DDBJ databases">
        <title>Taxonomic revisions and descriptions of new bacterial species based on genomic comparisons in the high-G+C-content subgroup of the family Alcaligenaceae.</title>
        <authorList>
            <person name="Szabo A."/>
            <person name="Felfoldi T."/>
        </authorList>
    </citation>
    <scope>NUCLEOTIDE SEQUENCE [LARGE SCALE GENOMIC DNA]</scope>
    <source>
        <strain evidence="5 6">LMG 24012</strain>
    </source>
</reference>
<sequence>MTIKLDAYDRILLAAIQQDARTAQSELGERANLSTAAVNRRLKLLAGAGVIERYTARLNPKALGYPLTIIVEVAVENERADLLQEMQRSFKACPQVQQCYYVAGECDFVLVFLVRDMEQYVALTHTLFHDNDNVKAFKTLVAMDRVKYGMDVPVDGPPG</sequence>
<dbReference type="InterPro" id="IPR019888">
    <property type="entry name" value="Tscrpt_reg_AsnC-like"/>
</dbReference>
<protein>
    <submittedName>
        <fullName evidence="5">Lrp/AsnC family transcriptional regulator</fullName>
    </submittedName>
</protein>
<dbReference type="InterPro" id="IPR011991">
    <property type="entry name" value="ArsR-like_HTH"/>
</dbReference>
<dbReference type="GO" id="GO:0043565">
    <property type="term" value="F:sequence-specific DNA binding"/>
    <property type="evidence" value="ECO:0007669"/>
    <property type="project" value="InterPro"/>
</dbReference>
<proteinExistence type="predicted"/>
<dbReference type="SMART" id="SM00344">
    <property type="entry name" value="HTH_ASNC"/>
    <property type="match status" value="1"/>
</dbReference>
<evidence type="ECO:0000256" key="1">
    <source>
        <dbReference type="ARBA" id="ARBA00023015"/>
    </source>
</evidence>
<dbReference type="PRINTS" id="PR00033">
    <property type="entry name" value="HTHASNC"/>
</dbReference>
<evidence type="ECO:0000256" key="3">
    <source>
        <dbReference type="ARBA" id="ARBA00023163"/>
    </source>
</evidence>
<dbReference type="EMBL" id="JACCEM010000004">
    <property type="protein sequence ID" value="NYT49533.1"/>
    <property type="molecule type" value="Genomic_DNA"/>
</dbReference>
<dbReference type="PANTHER" id="PTHR30154">
    <property type="entry name" value="LEUCINE-RESPONSIVE REGULATORY PROTEIN"/>
    <property type="match status" value="1"/>
</dbReference>
<keyword evidence="3" id="KW-0804">Transcription</keyword>
<evidence type="ECO:0000313" key="5">
    <source>
        <dbReference type="EMBL" id="NYT49533.1"/>
    </source>
</evidence>
<dbReference type="Pfam" id="PF01037">
    <property type="entry name" value="AsnC_trans_reg"/>
    <property type="match status" value="1"/>
</dbReference>
<keyword evidence="2" id="KW-0238">DNA-binding</keyword>
<dbReference type="GO" id="GO:0006355">
    <property type="term" value="P:regulation of DNA-templated transcription"/>
    <property type="evidence" value="ECO:0007669"/>
    <property type="project" value="UniProtKB-ARBA"/>
</dbReference>
<dbReference type="Proteomes" id="UP000559809">
    <property type="component" value="Unassembled WGS sequence"/>
</dbReference>
<dbReference type="AlphaFoldDB" id="A0A853FY48"/>
<dbReference type="InterPro" id="IPR019887">
    <property type="entry name" value="Tscrpt_reg_AsnC/Lrp_C"/>
</dbReference>
<comment type="caution">
    <text evidence="5">The sequence shown here is derived from an EMBL/GenBank/DDBJ whole genome shotgun (WGS) entry which is preliminary data.</text>
</comment>
<evidence type="ECO:0000313" key="6">
    <source>
        <dbReference type="Proteomes" id="UP000559809"/>
    </source>
</evidence>
<dbReference type="SUPFAM" id="SSF46785">
    <property type="entry name" value="Winged helix' DNA-binding domain"/>
    <property type="match status" value="1"/>
</dbReference>
<dbReference type="PANTHER" id="PTHR30154:SF34">
    <property type="entry name" value="TRANSCRIPTIONAL REGULATOR AZLB"/>
    <property type="match status" value="1"/>
</dbReference>
<evidence type="ECO:0000256" key="2">
    <source>
        <dbReference type="ARBA" id="ARBA00023125"/>
    </source>
</evidence>